<dbReference type="PANTHER" id="PTHR12993">
    <property type="entry name" value="N-ACETYLGLUCOSAMINYL-PHOSPHATIDYLINOSITOL DE-N-ACETYLASE-RELATED"/>
    <property type="match status" value="1"/>
</dbReference>
<dbReference type="EMBL" id="CP090958">
    <property type="protein sequence ID" value="WGW12792.1"/>
    <property type="molecule type" value="Genomic_DNA"/>
</dbReference>
<name>A0ABY8QV18_9MICO</name>
<evidence type="ECO:0000313" key="3">
    <source>
        <dbReference type="Proteomes" id="UP001209083"/>
    </source>
</evidence>
<dbReference type="InterPro" id="IPR024078">
    <property type="entry name" value="LmbE-like_dom_sf"/>
</dbReference>
<proteinExistence type="predicted"/>
<evidence type="ECO:0000313" key="2">
    <source>
        <dbReference type="EMBL" id="WGW12792.1"/>
    </source>
</evidence>
<protein>
    <submittedName>
        <fullName evidence="2">PIG-L deacetylase family protein</fullName>
    </submittedName>
</protein>
<evidence type="ECO:0000256" key="1">
    <source>
        <dbReference type="ARBA" id="ARBA00022833"/>
    </source>
</evidence>
<organism evidence="2 3">
    <name type="scientific">Saxibacter everestensis</name>
    <dbReference type="NCBI Taxonomy" id="2909229"/>
    <lineage>
        <taxon>Bacteria</taxon>
        <taxon>Bacillati</taxon>
        <taxon>Actinomycetota</taxon>
        <taxon>Actinomycetes</taxon>
        <taxon>Micrococcales</taxon>
        <taxon>Brevibacteriaceae</taxon>
        <taxon>Saxibacter</taxon>
    </lineage>
</organism>
<dbReference type="SUPFAM" id="SSF102588">
    <property type="entry name" value="LmbE-like"/>
    <property type="match status" value="1"/>
</dbReference>
<sequence>MVPLDAPHKQRVVVVAPHSDDECLGAGGTIAMLAGHGAEVTVVTIAADLPPLYPAGTKEKVEAEALRAHGVLGVHDSVFLDFPAVDLPQQSTAAINRGVQDVVDSVRPTMVFLPFPDRHVDHKIAFDAGMVASRPVRAGKNIALVALYETISETFWNAPGAEPNFVPSWTVDITETIDQKIAAFEQFESQISPFPGPRSAEALRALALFRGSQSSVGYGESFQIARATFSPVDLLSV</sequence>
<keyword evidence="3" id="KW-1185">Reference proteome</keyword>
<dbReference type="Gene3D" id="3.40.50.10320">
    <property type="entry name" value="LmbE-like"/>
    <property type="match status" value="1"/>
</dbReference>
<reference evidence="2 3" key="1">
    <citation type="submission" date="2023-05" db="EMBL/GenBank/DDBJ databases">
        <title>Lithophilousrod everest ZFBP1038 complete genpme.</title>
        <authorList>
            <person name="Tian M."/>
        </authorList>
    </citation>
    <scope>NUCLEOTIDE SEQUENCE [LARGE SCALE GENOMIC DNA]</scope>
    <source>
        <strain evidence="2 3">ZFBP1038</strain>
    </source>
</reference>
<dbReference type="PANTHER" id="PTHR12993:SF11">
    <property type="entry name" value="N-ACETYLGLUCOSAMINYL-PHOSPHATIDYLINOSITOL DE-N-ACETYLASE"/>
    <property type="match status" value="1"/>
</dbReference>
<gene>
    <name evidence="2" type="ORF">LWF01_03185</name>
</gene>
<dbReference type="InterPro" id="IPR003737">
    <property type="entry name" value="GlcNAc_PI_deacetylase-related"/>
</dbReference>
<dbReference type="Pfam" id="PF02585">
    <property type="entry name" value="PIG-L"/>
    <property type="match status" value="1"/>
</dbReference>
<keyword evidence="1" id="KW-0862">Zinc</keyword>
<accession>A0ABY8QV18</accession>
<dbReference type="Proteomes" id="UP001209083">
    <property type="component" value="Chromosome"/>
</dbReference>
<dbReference type="RefSeq" id="WP_349639598.1">
    <property type="nucleotide sequence ID" value="NZ_CP090958.1"/>
</dbReference>